<proteinExistence type="predicted"/>
<dbReference type="InterPro" id="IPR008878">
    <property type="entry name" value="Transposase_IS66_Orf2"/>
</dbReference>
<evidence type="ECO:0008006" key="3">
    <source>
        <dbReference type="Google" id="ProtNLM"/>
    </source>
</evidence>
<organism evidence="1 2">
    <name type="scientific">Halioxenophilus aromaticivorans</name>
    <dbReference type="NCBI Taxonomy" id="1306992"/>
    <lineage>
        <taxon>Bacteria</taxon>
        <taxon>Pseudomonadati</taxon>
        <taxon>Pseudomonadota</taxon>
        <taxon>Gammaproteobacteria</taxon>
        <taxon>Alteromonadales</taxon>
        <taxon>Alteromonadaceae</taxon>
        <taxon>Halioxenophilus</taxon>
    </lineage>
</organism>
<evidence type="ECO:0000313" key="2">
    <source>
        <dbReference type="Proteomes" id="UP001409585"/>
    </source>
</evidence>
<gene>
    <name evidence="1" type="ORF">GCM10025791_13560</name>
</gene>
<reference evidence="2" key="1">
    <citation type="journal article" date="2019" name="Int. J. Syst. Evol. Microbiol.">
        <title>The Global Catalogue of Microorganisms (GCM) 10K type strain sequencing project: providing services to taxonomists for standard genome sequencing and annotation.</title>
        <authorList>
            <consortium name="The Broad Institute Genomics Platform"/>
            <consortium name="The Broad Institute Genome Sequencing Center for Infectious Disease"/>
            <person name="Wu L."/>
            <person name="Ma J."/>
        </authorList>
    </citation>
    <scope>NUCLEOTIDE SEQUENCE [LARGE SCALE GENOMIC DNA]</scope>
    <source>
        <strain evidence="2">JCM 19134</strain>
    </source>
</reference>
<dbReference type="Proteomes" id="UP001409585">
    <property type="component" value="Unassembled WGS sequence"/>
</dbReference>
<dbReference type="Pfam" id="PF05717">
    <property type="entry name" value="TnpB_IS66"/>
    <property type="match status" value="1"/>
</dbReference>
<evidence type="ECO:0000313" key="1">
    <source>
        <dbReference type="EMBL" id="GAA4937109.1"/>
    </source>
</evidence>
<accession>A0AAV3U0H6</accession>
<keyword evidence="2" id="KW-1185">Reference proteome</keyword>
<protein>
    <recommendedName>
        <fullName evidence="3">Transposase</fullName>
    </recommendedName>
</protein>
<comment type="caution">
    <text evidence="1">The sequence shown here is derived from an EMBL/GenBank/DDBJ whole genome shotgun (WGS) entry which is preliminary data.</text>
</comment>
<sequence>MSALKGYGLWLYYKSLAEEKFRWPCRGEAVVSLTGQQINWLLAGHDIALMQGHKKITIQVGFLGGFLLNLL</sequence>
<dbReference type="RefSeq" id="WP_345419041.1">
    <property type="nucleotide sequence ID" value="NZ_AP031496.1"/>
</dbReference>
<dbReference type="AlphaFoldDB" id="A0AAV3U0H6"/>
<name>A0AAV3U0H6_9ALTE</name>
<dbReference type="EMBL" id="BAABLX010000007">
    <property type="protein sequence ID" value="GAA4937109.1"/>
    <property type="molecule type" value="Genomic_DNA"/>
</dbReference>